<comment type="caution">
    <text evidence="4">The sequence shown here is derived from an EMBL/GenBank/DDBJ whole genome shotgun (WGS) entry which is preliminary data.</text>
</comment>
<dbReference type="PANTHER" id="PTHR38764">
    <property type="entry name" value="ACYL CARRIER PROTEIN PHOSPHODIESTERASE"/>
    <property type="match status" value="1"/>
</dbReference>
<keyword evidence="1" id="KW-0444">Lipid biosynthesis</keyword>
<keyword evidence="5" id="KW-1185">Reference proteome</keyword>
<evidence type="ECO:0000313" key="5">
    <source>
        <dbReference type="Proteomes" id="UP000676565"/>
    </source>
</evidence>
<organism evidence="4 5">
    <name type="scientific">Gemmata palustris</name>
    <dbReference type="NCBI Taxonomy" id="2822762"/>
    <lineage>
        <taxon>Bacteria</taxon>
        <taxon>Pseudomonadati</taxon>
        <taxon>Planctomycetota</taxon>
        <taxon>Planctomycetia</taxon>
        <taxon>Gemmatales</taxon>
        <taxon>Gemmataceae</taxon>
        <taxon>Gemmata</taxon>
    </lineage>
</organism>
<evidence type="ECO:0000313" key="4">
    <source>
        <dbReference type="EMBL" id="MBP3954052.1"/>
    </source>
</evidence>
<evidence type="ECO:0000256" key="2">
    <source>
        <dbReference type="ARBA" id="ARBA00022801"/>
    </source>
</evidence>
<dbReference type="Pfam" id="PF04336">
    <property type="entry name" value="ACP_PD"/>
    <property type="match status" value="1"/>
</dbReference>
<keyword evidence="3" id="KW-0443">Lipid metabolism</keyword>
<accession>A0ABS5BK19</accession>
<gene>
    <name evidence="4" type="ORF">J8F10_01905</name>
</gene>
<sequence length="211" mass="23857">MPVPTSRTEPLNFLAHLHLADGDPGDMAGGVAADFVRNPDLPSLTPDVLRGVMLHRLIDGFTDRHPLTLRSISRVSREFGWFGGILIDIYYDHILAREWARYSAETLPSFAARSYRVLEDHLVGLPVDASTFMRRFVDDDRLNRYATLDGIEDTLARVSKVIADRIPHRAMWLPDAMPLLISRDAEIATDFHGFYPELMAFATERKGNRPV</sequence>
<proteinExistence type="predicted"/>
<dbReference type="EMBL" id="JAGKQQ010000001">
    <property type="protein sequence ID" value="MBP3954052.1"/>
    <property type="molecule type" value="Genomic_DNA"/>
</dbReference>
<dbReference type="RefSeq" id="WP_210652147.1">
    <property type="nucleotide sequence ID" value="NZ_JAGKQQ010000001.1"/>
</dbReference>
<evidence type="ECO:0000256" key="1">
    <source>
        <dbReference type="ARBA" id="ARBA00022516"/>
    </source>
</evidence>
<dbReference type="PANTHER" id="PTHR38764:SF1">
    <property type="entry name" value="ACYL CARRIER PROTEIN PHOSPHODIESTERASE"/>
    <property type="match status" value="1"/>
</dbReference>
<dbReference type="InterPro" id="IPR007431">
    <property type="entry name" value="ACP_PD"/>
</dbReference>
<keyword evidence="2" id="KW-0378">Hydrolase</keyword>
<reference evidence="4 5" key="1">
    <citation type="submission" date="2021-04" db="EMBL/GenBank/DDBJ databases">
        <authorList>
            <person name="Ivanova A."/>
        </authorList>
    </citation>
    <scope>NUCLEOTIDE SEQUENCE [LARGE SCALE GENOMIC DNA]</scope>
    <source>
        <strain evidence="4 5">G18</strain>
    </source>
</reference>
<evidence type="ECO:0000256" key="3">
    <source>
        <dbReference type="ARBA" id="ARBA00023098"/>
    </source>
</evidence>
<name>A0ABS5BK19_9BACT</name>
<dbReference type="Proteomes" id="UP000676565">
    <property type="component" value="Unassembled WGS sequence"/>
</dbReference>
<protein>
    <submittedName>
        <fullName evidence="4">DUF479 domain-containing protein</fullName>
    </submittedName>
</protein>